<reference evidence="2 3" key="1">
    <citation type="journal article" date="2018" name="Genome Biol. Evol.">
        <title>Partnering With a Pest: Genomes of Hemlock Woolly Adelgid Symbionts Reveal Atypical Nutritional Provisioning Patterns in Dual-Obligate Bacteria.</title>
        <authorList>
            <person name="Weglarz K.M."/>
            <person name="Havill N.P."/>
            <person name="Burke G.R."/>
            <person name="von Dohlen C.D."/>
        </authorList>
    </citation>
    <scope>NUCLEOTIDE SEQUENCE [LARGE SCALE GENOMIC DNA]</scope>
    <source>
        <strain evidence="2 3">HWA_ENA</strain>
    </source>
</reference>
<evidence type="ECO:0000313" key="2">
    <source>
        <dbReference type="EMBL" id="QAX82061.1"/>
    </source>
</evidence>
<organism evidence="2 3">
    <name type="scientific">Candidatus Pseudomonas adelgestsugas</name>
    <dbReference type="NCBI Taxonomy" id="1302376"/>
    <lineage>
        <taxon>Bacteria</taxon>
        <taxon>Pseudomonadati</taxon>
        <taxon>Pseudomonadota</taxon>
        <taxon>Gammaproteobacteria</taxon>
        <taxon>Pseudomonadales</taxon>
        <taxon>Pseudomonadaceae</taxon>
        <taxon>Pseudomonas</taxon>
    </lineage>
</organism>
<evidence type="ECO:0000256" key="1">
    <source>
        <dbReference type="SAM" id="Phobius"/>
    </source>
</evidence>
<dbReference type="Proteomes" id="UP000288953">
    <property type="component" value="Chromosome"/>
</dbReference>
<evidence type="ECO:0000313" key="3">
    <source>
        <dbReference type="Proteomes" id="UP000288953"/>
    </source>
</evidence>
<proteinExistence type="predicted"/>
<name>A0ABX5R8T0_9PSED</name>
<keyword evidence="1" id="KW-0812">Transmembrane</keyword>
<feature type="transmembrane region" description="Helical" evidence="1">
    <location>
        <begin position="12"/>
        <end position="28"/>
    </location>
</feature>
<keyword evidence="1" id="KW-1133">Transmembrane helix</keyword>
<accession>A0ABX5R8T0</accession>
<sequence>MPSSHKIIKINLYFLSTFIYFATIMAQIKIVRDYTSFKVPLQSFSKLVHSNPIAAHIAALIVKLIISSKMITGLV</sequence>
<evidence type="ECO:0008006" key="4">
    <source>
        <dbReference type="Google" id="ProtNLM"/>
    </source>
</evidence>
<gene>
    <name evidence="2" type="ORF">C3B55_00741</name>
</gene>
<keyword evidence="1" id="KW-0472">Membrane</keyword>
<keyword evidence="3" id="KW-1185">Reference proteome</keyword>
<dbReference type="EMBL" id="CP026512">
    <property type="protein sequence ID" value="QAX82061.1"/>
    <property type="molecule type" value="Genomic_DNA"/>
</dbReference>
<protein>
    <recommendedName>
        <fullName evidence="4">DoxX</fullName>
    </recommendedName>
</protein>